<organism evidence="1 2">
    <name type="scientific">Holotrichia oblita</name>
    <name type="common">Chafer beetle</name>
    <dbReference type="NCBI Taxonomy" id="644536"/>
    <lineage>
        <taxon>Eukaryota</taxon>
        <taxon>Metazoa</taxon>
        <taxon>Ecdysozoa</taxon>
        <taxon>Arthropoda</taxon>
        <taxon>Hexapoda</taxon>
        <taxon>Insecta</taxon>
        <taxon>Pterygota</taxon>
        <taxon>Neoptera</taxon>
        <taxon>Endopterygota</taxon>
        <taxon>Coleoptera</taxon>
        <taxon>Polyphaga</taxon>
        <taxon>Scarabaeiformia</taxon>
        <taxon>Scarabaeidae</taxon>
        <taxon>Melolonthinae</taxon>
        <taxon>Holotrichia</taxon>
    </lineage>
</organism>
<dbReference type="EMBL" id="CM043018">
    <property type="protein sequence ID" value="KAI4463041.1"/>
    <property type="molecule type" value="Genomic_DNA"/>
</dbReference>
<evidence type="ECO:0000313" key="2">
    <source>
        <dbReference type="Proteomes" id="UP001056778"/>
    </source>
</evidence>
<gene>
    <name evidence="1" type="ORF">MML48_4g00012678</name>
</gene>
<keyword evidence="2" id="KW-1185">Reference proteome</keyword>
<accession>A0ACB9T8A0</accession>
<name>A0ACB9T8A0_HOLOL</name>
<evidence type="ECO:0000313" key="1">
    <source>
        <dbReference type="EMBL" id="KAI4463041.1"/>
    </source>
</evidence>
<reference evidence="1" key="1">
    <citation type="submission" date="2022-04" db="EMBL/GenBank/DDBJ databases">
        <title>Chromosome-scale genome assembly of Holotrichia oblita Faldermann.</title>
        <authorList>
            <person name="Rongchong L."/>
        </authorList>
    </citation>
    <scope>NUCLEOTIDE SEQUENCE</scope>
    <source>
        <strain evidence="1">81SQS9</strain>
    </source>
</reference>
<dbReference type="Proteomes" id="UP001056778">
    <property type="component" value="Chromosome 4"/>
</dbReference>
<sequence>MVTNCCTCNGKITVKTPGLECSDCHKGYHAKCAKISLTNLRSLKSENAYWKCKACRQSSPNQSTIVEDGSGDDMDARGSDLTSILSGIEQLKENMITLNDKYDTVIQSVTFCSGKISDFEQALKKIGEKTKLIDKIMAENKELNTKISSLFARVDEMEQYSRLNNLEFANIPERTGENVATLFMNIGKAINCPITLLDLEVVHRVSHMPSTTNKSHPRNIIARFVSRRMKDEFLAAAKNFRLKLRQGSSGARVAGLNISGVADKLFINEHLSFKNKTLLRTTREAAVKKNYKFVWVTNCAIFARKDERSKVLVMRSMDDVARL</sequence>
<protein>
    <submittedName>
        <fullName evidence="1">L1 transposable element-related</fullName>
    </submittedName>
</protein>
<comment type="caution">
    <text evidence="1">The sequence shown here is derived from an EMBL/GenBank/DDBJ whole genome shotgun (WGS) entry which is preliminary data.</text>
</comment>
<proteinExistence type="predicted"/>